<keyword evidence="2" id="KW-1185">Reference proteome</keyword>
<organism evidence="1 2">
    <name type="scientific">Pistacia integerrima</name>
    <dbReference type="NCBI Taxonomy" id="434235"/>
    <lineage>
        <taxon>Eukaryota</taxon>
        <taxon>Viridiplantae</taxon>
        <taxon>Streptophyta</taxon>
        <taxon>Embryophyta</taxon>
        <taxon>Tracheophyta</taxon>
        <taxon>Spermatophyta</taxon>
        <taxon>Magnoliopsida</taxon>
        <taxon>eudicotyledons</taxon>
        <taxon>Gunneridae</taxon>
        <taxon>Pentapetalae</taxon>
        <taxon>rosids</taxon>
        <taxon>malvids</taxon>
        <taxon>Sapindales</taxon>
        <taxon>Anacardiaceae</taxon>
        <taxon>Pistacia</taxon>
    </lineage>
</organism>
<comment type="caution">
    <text evidence="1">The sequence shown here is derived from an EMBL/GenBank/DDBJ whole genome shotgun (WGS) entry which is preliminary data.</text>
</comment>
<sequence>MGKKKTDEAGATTKTKSSSKELSKDGKKLSVSAMLASMDQKPDKPKASGKSKSKAASKLPSYTDGIDLPPSDEEDEQEKIDVQKQLNRQQRNETKQLDISVTDKELKKREKKDMLAAYAVAQAKQDALKDDHDAFTVVIGSRASVLDGQEDADANVKDITIDNFSVSARGKELLKNTSVKISHGKRYGLVGPNGMGKSTLLKLLAWRKIPVPKNIDVLLVEQEVVGDDRSALEAVVSANEELVKLREEVTSLLNSTSATGDEDNDDGDDVGEKLAELYDNLQILGSDAAEAQASKILAGLGFTKEMQGRPTRSFSGGWRMRISLARALFVQPTLLLLDEPTNHLDLRAVLWLEEYLCRWKKTLVVVSHDRDFLNTVCTEIIHLHDLKLHFYRGNFDDFESGYEQRRKEMNKKFEIYEKQVRAAKRSGNRVQQEKVKDRAKSLAAKEASKSKAKGKVDEDEPLAEAPKKWRDYSVEFHFPEPTELTPPLLQLIEVSFSYPTREDFRLSNVDVGIDMGTRVAIVGPNGAGKSTLLNLLAGDLNPTEGEVRRSQKLRIGRYSQHFVDLLTMDETPVQYLLRLHPDQEGLSKQEAVRAKLGKFGLPSHNHLTPIAKLSGGQKARVVFTSISMSKPHILLLDEPTNHLDMQSIDALADALDEFSGGVVLVSHDSRLISRVCEDEEKSEIWVVENGTVMSFPGTFEEYKEELQREIKAEVDD</sequence>
<name>A0ACC0X359_9ROSI</name>
<gene>
    <name evidence="1" type="ORF">Pint_29927</name>
</gene>
<dbReference type="EMBL" id="CM047750">
    <property type="protein sequence ID" value="KAJ0008019.1"/>
    <property type="molecule type" value="Genomic_DNA"/>
</dbReference>
<protein>
    <submittedName>
        <fullName evidence="1">Uncharacterized protein</fullName>
    </submittedName>
</protein>
<evidence type="ECO:0000313" key="2">
    <source>
        <dbReference type="Proteomes" id="UP001163603"/>
    </source>
</evidence>
<proteinExistence type="predicted"/>
<evidence type="ECO:0000313" key="1">
    <source>
        <dbReference type="EMBL" id="KAJ0008019.1"/>
    </source>
</evidence>
<reference evidence="2" key="1">
    <citation type="journal article" date="2023" name="G3 (Bethesda)">
        <title>Genome assembly and association tests identify interacting loci associated with vigor, precocity, and sex in interspecific pistachio rootstocks.</title>
        <authorList>
            <person name="Palmer W."/>
            <person name="Jacygrad E."/>
            <person name="Sagayaradj S."/>
            <person name="Cavanaugh K."/>
            <person name="Han R."/>
            <person name="Bertier L."/>
            <person name="Beede B."/>
            <person name="Kafkas S."/>
            <person name="Golino D."/>
            <person name="Preece J."/>
            <person name="Michelmore R."/>
        </authorList>
    </citation>
    <scope>NUCLEOTIDE SEQUENCE [LARGE SCALE GENOMIC DNA]</scope>
</reference>
<dbReference type="Proteomes" id="UP001163603">
    <property type="component" value="Chromosome 15"/>
</dbReference>
<accession>A0ACC0X359</accession>